<dbReference type="HOGENOM" id="CLU_950995_0_0_1"/>
<dbReference type="EMBL" id="CAEY01000246">
    <property type="status" value="NOT_ANNOTATED_CDS"/>
    <property type="molecule type" value="Genomic_DNA"/>
</dbReference>
<dbReference type="PROSITE" id="PS50888">
    <property type="entry name" value="BHLH"/>
    <property type="match status" value="1"/>
</dbReference>
<dbReference type="KEGG" id="tut:107365613"/>
<feature type="compositionally biased region" description="Basic and acidic residues" evidence="6">
    <location>
        <begin position="174"/>
        <end position="190"/>
    </location>
</feature>
<dbReference type="OrthoDB" id="690068at2759"/>
<dbReference type="GO" id="GO:0005634">
    <property type="term" value="C:nucleus"/>
    <property type="evidence" value="ECO:0007669"/>
    <property type="project" value="UniProtKB-SubCell"/>
</dbReference>
<feature type="region of interest" description="Disordered" evidence="6">
    <location>
        <begin position="157"/>
        <end position="190"/>
    </location>
</feature>
<keyword evidence="3" id="KW-0804">Transcription</keyword>
<evidence type="ECO:0000256" key="3">
    <source>
        <dbReference type="ARBA" id="ARBA00023163"/>
    </source>
</evidence>
<dbReference type="CDD" id="cd11396">
    <property type="entry name" value="bHLHzip_USF"/>
    <property type="match status" value="1"/>
</dbReference>
<keyword evidence="5" id="KW-0175">Coiled coil</keyword>
<evidence type="ECO:0000259" key="7">
    <source>
        <dbReference type="PROSITE" id="PS50888"/>
    </source>
</evidence>
<keyword evidence="9" id="KW-1185">Reference proteome</keyword>
<dbReference type="InterPro" id="IPR051732">
    <property type="entry name" value="USF"/>
</dbReference>
<dbReference type="AlphaFoldDB" id="T1KMK4"/>
<evidence type="ECO:0000256" key="5">
    <source>
        <dbReference type="SAM" id="Coils"/>
    </source>
</evidence>
<keyword evidence="2" id="KW-0805">Transcription regulation</keyword>
<dbReference type="GO" id="GO:0046983">
    <property type="term" value="F:protein dimerization activity"/>
    <property type="evidence" value="ECO:0007669"/>
    <property type="project" value="InterPro"/>
</dbReference>
<dbReference type="EnsemblMetazoa" id="tetur15g01940.1">
    <property type="protein sequence ID" value="tetur15g01940.1"/>
    <property type="gene ID" value="tetur15g01940"/>
</dbReference>
<dbReference type="GO" id="GO:0000981">
    <property type="term" value="F:DNA-binding transcription factor activity, RNA polymerase II-specific"/>
    <property type="evidence" value="ECO:0007669"/>
    <property type="project" value="TreeGrafter"/>
</dbReference>
<evidence type="ECO:0000313" key="8">
    <source>
        <dbReference type="EnsemblMetazoa" id="tetur15g01940.1"/>
    </source>
</evidence>
<dbReference type="SMART" id="SM00353">
    <property type="entry name" value="HLH"/>
    <property type="match status" value="1"/>
</dbReference>
<reference evidence="8" key="2">
    <citation type="submission" date="2015-06" db="UniProtKB">
        <authorList>
            <consortium name="EnsemblMetazoa"/>
        </authorList>
    </citation>
    <scope>IDENTIFICATION</scope>
</reference>
<dbReference type="Pfam" id="PF00010">
    <property type="entry name" value="HLH"/>
    <property type="match status" value="1"/>
</dbReference>
<evidence type="ECO:0000256" key="4">
    <source>
        <dbReference type="ARBA" id="ARBA00023242"/>
    </source>
</evidence>
<evidence type="ECO:0000256" key="2">
    <source>
        <dbReference type="ARBA" id="ARBA00023015"/>
    </source>
</evidence>
<organism evidence="8 9">
    <name type="scientific">Tetranychus urticae</name>
    <name type="common">Two-spotted spider mite</name>
    <dbReference type="NCBI Taxonomy" id="32264"/>
    <lineage>
        <taxon>Eukaryota</taxon>
        <taxon>Metazoa</taxon>
        <taxon>Ecdysozoa</taxon>
        <taxon>Arthropoda</taxon>
        <taxon>Chelicerata</taxon>
        <taxon>Arachnida</taxon>
        <taxon>Acari</taxon>
        <taxon>Acariformes</taxon>
        <taxon>Trombidiformes</taxon>
        <taxon>Prostigmata</taxon>
        <taxon>Eleutherengona</taxon>
        <taxon>Raphignathae</taxon>
        <taxon>Tetranychoidea</taxon>
        <taxon>Tetranychidae</taxon>
        <taxon>Tetranychus</taxon>
    </lineage>
</organism>
<evidence type="ECO:0000256" key="1">
    <source>
        <dbReference type="ARBA" id="ARBA00004123"/>
    </source>
</evidence>
<evidence type="ECO:0000256" key="6">
    <source>
        <dbReference type="SAM" id="MobiDB-lite"/>
    </source>
</evidence>
<gene>
    <name evidence="8" type="primary">107365613</name>
</gene>
<sequence length="293" mass="32718">METGDQVPEDPQFMADLTPDSLDAMDDGDLRKACQMVLKRDIGPITDSTRDLYKLAVKRALIGHPIVFDSNNENNPEITSENDHDLLLISPVTYRVVQVVDNTAENTAGHHMVSPISSNSGVAQTIIAQNQLVSNTSTGSASDGPFYVMMTPSQEIVTHTSLRKRTSSTSEGSRNPRDEKRRATHNEVERRRRDKINNWITKLAGIVPDCAQDRTKQGQIRCSLQSKGGILAKACEYINQLVKENSKLSEIIKENEILSNELDSLRLQLLDVKKENRQLKTTLQRHGLQAEES</sequence>
<name>T1KMK4_TETUR</name>
<evidence type="ECO:0000313" key="9">
    <source>
        <dbReference type="Proteomes" id="UP000015104"/>
    </source>
</evidence>
<dbReference type="InterPro" id="IPR036638">
    <property type="entry name" value="HLH_DNA-bd_sf"/>
</dbReference>
<proteinExistence type="predicted"/>
<dbReference type="eggNOG" id="KOG1318">
    <property type="taxonomic scope" value="Eukaryota"/>
</dbReference>
<reference evidence="9" key="1">
    <citation type="submission" date="2011-08" db="EMBL/GenBank/DDBJ databases">
        <authorList>
            <person name="Rombauts S."/>
        </authorList>
    </citation>
    <scope>NUCLEOTIDE SEQUENCE</scope>
    <source>
        <strain evidence="9">London</strain>
    </source>
</reference>
<comment type="subcellular location">
    <subcellularLocation>
        <location evidence="1">Nucleus</location>
    </subcellularLocation>
</comment>
<dbReference type="PANTHER" id="PTHR46117:SF3">
    <property type="entry name" value="FI24210P1"/>
    <property type="match status" value="1"/>
</dbReference>
<dbReference type="Proteomes" id="UP000015104">
    <property type="component" value="Unassembled WGS sequence"/>
</dbReference>
<dbReference type="PANTHER" id="PTHR46117">
    <property type="entry name" value="FI24210P1"/>
    <property type="match status" value="1"/>
</dbReference>
<feature type="domain" description="BHLH" evidence="7">
    <location>
        <begin position="180"/>
        <end position="241"/>
    </location>
</feature>
<accession>T1KMK4</accession>
<feature type="coiled-coil region" evidence="5">
    <location>
        <begin position="241"/>
        <end position="282"/>
    </location>
</feature>
<keyword evidence="4" id="KW-0539">Nucleus</keyword>
<dbReference type="Gene3D" id="4.10.280.10">
    <property type="entry name" value="Helix-loop-helix DNA-binding domain"/>
    <property type="match status" value="1"/>
</dbReference>
<protein>
    <recommendedName>
        <fullName evidence="7">BHLH domain-containing protein</fullName>
    </recommendedName>
</protein>
<dbReference type="InterPro" id="IPR011598">
    <property type="entry name" value="bHLH_dom"/>
</dbReference>
<dbReference type="GO" id="GO:0000978">
    <property type="term" value="F:RNA polymerase II cis-regulatory region sequence-specific DNA binding"/>
    <property type="evidence" value="ECO:0007669"/>
    <property type="project" value="TreeGrafter"/>
</dbReference>
<dbReference type="STRING" id="32264.T1KMK4"/>
<dbReference type="SUPFAM" id="SSF47459">
    <property type="entry name" value="HLH, helix-loop-helix DNA-binding domain"/>
    <property type="match status" value="1"/>
</dbReference>